<keyword evidence="10" id="KW-0496">Mitochondrion</keyword>
<evidence type="ECO:0000256" key="5">
    <source>
        <dbReference type="ARBA" id="ARBA00022705"/>
    </source>
</evidence>
<dbReference type="InterPro" id="IPR017964">
    <property type="entry name" value="DNA-dir_DNA_pol_B_CS"/>
</dbReference>
<evidence type="ECO:0000256" key="7">
    <source>
        <dbReference type="ARBA" id="ARBA00023125"/>
    </source>
</evidence>
<dbReference type="PANTHER" id="PTHR33568">
    <property type="entry name" value="DNA POLYMERASE"/>
    <property type="match status" value="1"/>
</dbReference>
<evidence type="ECO:0000256" key="1">
    <source>
        <dbReference type="ARBA" id="ARBA00005755"/>
    </source>
</evidence>
<dbReference type="GO" id="GO:0003887">
    <property type="term" value="F:DNA-directed DNA polymerase activity"/>
    <property type="evidence" value="ECO:0007669"/>
    <property type="project" value="UniProtKB-KW"/>
</dbReference>
<evidence type="ECO:0000256" key="3">
    <source>
        <dbReference type="ARBA" id="ARBA00022679"/>
    </source>
</evidence>
<dbReference type="GO" id="GO:0000166">
    <property type="term" value="F:nucleotide binding"/>
    <property type="evidence" value="ECO:0007669"/>
    <property type="project" value="InterPro"/>
</dbReference>
<name>A0A5B9RCM8_CONSH</name>
<feature type="domain" description="DNA-directed DNA polymerase family B mitochondria/virus" evidence="9">
    <location>
        <begin position="5"/>
        <end position="183"/>
    </location>
</feature>
<evidence type="ECO:0000256" key="6">
    <source>
        <dbReference type="ARBA" id="ARBA00022932"/>
    </source>
</evidence>
<evidence type="ECO:0000256" key="2">
    <source>
        <dbReference type="ARBA" id="ARBA00012417"/>
    </source>
</evidence>
<evidence type="ECO:0000256" key="4">
    <source>
        <dbReference type="ARBA" id="ARBA00022695"/>
    </source>
</evidence>
<proteinExistence type="inferred from homology"/>
<reference evidence="10" key="1">
    <citation type="submission" date="2019-03" db="EMBL/GenBank/DDBJ databases">
        <title>Evidence of extensive intraspecific noncoding reshuffling in a 169kb mitochondrial genome of basidiomycete fungus.</title>
        <authorList>
            <person name="Lee H.-H."/>
            <person name="Ke H.-M."/>
            <person name="Lin C.-Y.I."/>
            <person name="Lee T.J."/>
            <person name="Chung C.-L."/>
            <person name="Tsai I.J."/>
        </authorList>
    </citation>
    <scope>NUCLEOTIDE SEQUENCE</scope>
    <source>
        <strain evidence="10">FP133613</strain>
    </source>
</reference>
<dbReference type="SUPFAM" id="SSF56672">
    <property type="entry name" value="DNA/RNA polymerases"/>
    <property type="match status" value="1"/>
</dbReference>
<dbReference type="InterPro" id="IPR004868">
    <property type="entry name" value="DNA-dir_DNA_pol_B_mt/vir"/>
</dbReference>
<dbReference type="InterPro" id="IPR023211">
    <property type="entry name" value="DNA_pol_palm_dom_sf"/>
</dbReference>
<dbReference type="PROSITE" id="PS00116">
    <property type="entry name" value="DNA_POLYMERASE_B"/>
    <property type="match status" value="1"/>
</dbReference>
<dbReference type="Gene3D" id="1.10.287.690">
    <property type="entry name" value="Helix hairpin bin"/>
    <property type="match status" value="1"/>
</dbReference>
<protein>
    <recommendedName>
        <fullName evidence="2">DNA-directed DNA polymerase</fullName>
        <ecNumber evidence="2">2.7.7.7</ecNumber>
    </recommendedName>
</protein>
<dbReference type="PANTHER" id="PTHR33568:SF3">
    <property type="entry name" value="DNA-DIRECTED DNA POLYMERASE"/>
    <property type="match status" value="1"/>
</dbReference>
<accession>A0A5B9RCM8</accession>
<geneLocation type="mitochondrion" evidence="10"/>
<keyword evidence="3" id="KW-0808">Transferase</keyword>
<dbReference type="InterPro" id="IPR043502">
    <property type="entry name" value="DNA/RNA_pol_sf"/>
</dbReference>
<dbReference type="GO" id="GO:0006260">
    <property type="term" value="P:DNA replication"/>
    <property type="evidence" value="ECO:0007669"/>
    <property type="project" value="UniProtKB-KW"/>
</dbReference>
<gene>
    <name evidence="10" type="ORF">PSUO_000054</name>
</gene>
<dbReference type="EC" id="2.7.7.7" evidence="2"/>
<evidence type="ECO:0000259" key="9">
    <source>
        <dbReference type="Pfam" id="PF03175"/>
    </source>
</evidence>
<sequence length="281" mass="31553">MYNNSLGIYKVNVTAPDISHPILPFRHNNTTVFGAGTWTGWYFSEELKNAEKYGYQFEILSGYLFKSEDIFSKYIDDLYKMKASADSTDPMYLIAKILMNSLYGRYGLSPDLASYSLADSETLDKAINKQGVENLDDTLEIGELVLYSFKNNKENASSNSNVAIALAVSAYSRILMSQFKNNPQYNLYYSDTDSIFIDKPLDPSFVDDKTIGKLKLEHVLSKLVALGAKMYGGVTDSGKEFTKVKGLKNKLSVADLELLLQQDTTKVVDQSKWFKSLTNGR</sequence>
<dbReference type="Pfam" id="PF03175">
    <property type="entry name" value="DNA_pol_B_2"/>
    <property type="match status" value="1"/>
</dbReference>
<dbReference type="EMBL" id="MK623260">
    <property type="protein sequence ID" value="QEG57193.1"/>
    <property type="molecule type" value="Genomic_DNA"/>
</dbReference>
<evidence type="ECO:0000313" key="10">
    <source>
        <dbReference type="EMBL" id="QEG57193.1"/>
    </source>
</evidence>
<keyword evidence="5" id="KW-0235">DNA replication</keyword>
<comment type="catalytic activity">
    <reaction evidence="8">
        <text>DNA(n) + a 2'-deoxyribonucleoside 5'-triphosphate = DNA(n+1) + diphosphate</text>
        <dbReference type="Rhea" id="RHEA:22508"/>
        <dbReference type="Rhea" id="RHEA-COMP:17339"/>
        <dbReference type="Rhea" id="RHEA-COMP:17340"/>
        <dbReference type="ChEBI" id="CHEBI:33019"/>
        <dbReference type="ChEBI" id="CHEBI:61560"/>
        <dbReference type="ChEBI" id="CHEBI:173112"/>
        <dbReference type="EC" id="2.7.7.7"/>
    </reaction>
</comment>
<keyword evidence="4" id="KW-0548">Nucleotidyltransferase</keyword>
<keyword evidence="6" id="KW-0239">DNA-directed DNA polymerase</keyword>
<dbReference type="Gene3D" id="3.90.1600.10">
    <property type="entry name" value="Palm domain of DNA polymerase"/>
    <property type="match status" value="1"/>
</dbReference>
<dbReference type="GO" id="GO:0003677">
    <property type="term" value="F:DNA binding"/>
    <property type="evidence" value="ECO:0007669"/>
    <property type="project" value="UniProtKB-KW"/>
</dbReference>
<keyword evidence="7" id="KW-0238">DNA-binding</keyword>
<evidence type="ECO:0000256" key="8">
    <source>
        <dbReference type="ARBA" id="ARBA00049244"/>
    </source>
</evidence>
<dbReference type="AlphaFoldDB" id="A0A5B9RCM8"/>
<comment type="similarity">
    <text evidence="1">Belongs to the DNA polymerase type-B family.</text>
</comment>
<organism evidence="10">
    <name type="scientific">Coniferiporia sulphurascens</name>
    <name type="common">Laminated root rot fungus</name>
    <name type="synonym">Phellinidium sulphurascens</name>
    <dbReference type="NCBI Taxonomy" id="175648"/>
    <lineage>
        <taxon>Eukaryota</taxon>
        <taxon>Fungi</taxon>
        <taxon>Dikarya</taxon>
        <taxon>Basidiomycota</taxon>
        <taxon>Agaricomycotina</taxon>
        <taxon>Agaricomycetes</taxon>
        <taxon>Hymenochaetales</taxon>
        <taxon>Hymenochaetaceae</taxon>
        <taxon>Coniferiporia</taxon>
    </lineage>
</organism>